<evidence type="ECO:0000256" key="9">
    <source>
        <dbReference type="ARBA" id="ARBA00022840"/>
    </source>
</evidence>
<dbReference type="PANTHER" id="PTHR45528">
    <property type="entry name" value="SENSOR HISTIDINE KINASE CPXA"/>
    <property type="match status" value="1"/>
</dbReference>
<dbReference type="Gene3D" id="6.10.340.10">
    <property type="match status" value="1"/>
</dbReference>
<keyword evidence="5" id="KW-0597">Phosphoprotein</keyword>
<dbReference type="EC" id="2.7.13.3" evidence="3"/>
<keyword evidence="11 12" id="KW-0472">Membrane</keyword>
<dbReference type="Pfam" id="PF00672">
    <property type="entry name" value="HAMP"/>
    <property type="match status" value="1"/>
</dbReference>
<dbReference type="InterPro" id="IPR050398">
    <property type="entry name" value="HssS/ArlS-like"/>
</dbReference>
<evidence type="ECO:0000256" key="1">
    <source>
        <dbReference type="ARBA" id="ARBA00000085"/>
    </source>
</evidence>
<dbReference type="CDD" id="cd06225">
    <property type="entry name" value="HAMP"/>
    <property type="match status" value="1"/>
</dbReference>
<keyword evidence="10" id="KW-0902">Two-component regulatory system</keyword>
<dbReference type="GO" id="GO:0005886">
    <property type="term" value="C:plasma membrane"/>
    <property type="evidence" value="ECO:0007669"/>
    <property type="project" value="UniProtKB-SubCell"/>
</dbReference>
<evidence type="ECO:0000256" key="3">
    <source>
        <dbReference type="ARBA" id="ARBA00012438"/>
    </source>
</evidence>
<feature type="transmembrane region" description="Helical" evidence="12">
    <location>
        <begin position="104"/>
        <end position="127"/>
    </location>
</feature>
<keyword evidence="12" id="KW-0812">Transmembrane</keyword>
<evidence type="ECO:0000256" key="10">
    <source>
        <dbReference type="ARBA" id="ARBA00023012"/>
    </source>
</evidence>
<keyword evidence="4" id="KW-1003">Cell membrane</keyword>
<evidence type="ECO:0000256" key="11">
    <source>
        <dbReference type="ARBA" id="ARBA00023136"/>
    </source>
</evidence>
<reference evidence="14" key="1">
    <citation type="journal article" date="2020" name="mSystems">
        <title>Genome- and Community-Level Interaction Insights into Carbon Utilization and Element Cycling Functions of Hydrothermarchaeota in Hydrothermal Sediment.</title>
        <authorList>
            <person name="Zhou Z."/>
            <person name="Liu Y."/>
            <person name="Xu W."/>
            <person name="Pan J."/>
            <person name="Luo Z.H."/>
            <person name="Li M."/>
        </authorList>
    </citation>
    <scope>NUCLEOTIDE SEQUENCE [LARGE SCALE GENOMIC DNA]</scope>
    <source>
        <strain evidence="14">SpSt-587</strain>
    </source>
</reference>
<gene>
    <name evidence="14" type="ORF">ENT52_05105</name>
</gene>
<dbReference type="PROSITE" id="PS50885">
    <property type="entry name" value="HAMP"/>
    <property type="match status" value="1"/>
</dbReference>
<dbReference type="InterPro" id="IPR003660">
    <property type="entry name" value="HAMP_dom"/>
</dbReference>
<organism evidence="14">
    <name type="scientific">Archaeoglobus fulgidus</name>
    <dbReference type="NCBI Taxonomy" id="2234"/>
    <lineage>
        <taxon>Archaea</taxon>
        <taxon>Methanobacteriati</taxon>
        <taxon>Methanobacteriota</taxon>
        <taxon>Archaeoglobi</taxon>
        <taxon>Archaeoglobales</taxon>
        <taxon>Archaeoglobaceae</taxon>
        <taxon>Archaeoglobus</taxon>
    </lineage>
</organism>
<keyword evidence="8" id="KW-0418">Kinase</keyword>
<keyword evidence="9" id="KW-0067">ATP-binding</keyword>
<evidence type="ECO:0000256" key="6">
    <source>
        <dbReference type="ARBA" id="ARBA00022679"/>
    </source>
</evidence>
<feature type="domain" description="HAMP" evidence="13">
    <location>
        <begin position="128"/>
        <end position="181"/>
    </location>
</feature>
<dbReference type="GO" id="GO:0000155">
    <property type="term" value="F:phosphorelay sensor kinase activity"/>
    <property type="evidence" value="ECO:0007669"/>
    <property type="project" value="TreeGrafter"/>
</dbReference>
<dbReference type="PANTHER" id="PTHR45528:SF1">
    <property type="entry name" value="SENSOR HISTIDINE KINASE CPXA"/>
    <property type="match status" value="1"/>
</dbReference>
<comment type="subcellular location">
    <subcellularLocation>
        <location evidence="2">Cell membrane</location>
        <topology evidence="2">Multi-pass membrane protein</topology>
    </subcellularLocation>
</comment>
<name>A0A7J3M429_ARCFL</name>
<dbReference type="SUPFAM" id="SSF158472">
    <property type="entry name" value="HAMP domain-like"/>
    <property type="match status" value="1"/>
</dbReference>
<evidence type="ECO:0000256" key="5">
    <source>
        <dbReference type="ARBA" id="ARBA00022553"/>
    </source>
</evidence>
<protein>
    <recommendedName>
        <fullName evidence="3">histidine kinase</fullName>
        <ecNumber evidence="3">2.7.13.3</ecNumber>
    </recommendedName>
</protein>
<evidence type="ECO:0000256" key="7">
    <source>
        <dbReference type="ARBA" id="ARBA00022741"/>
    </source>
</evidence>
<evidence type="ECO:0000256" key="8">
    <source>
        <dbReference type="ARBA" id="ARBA00022777"/>
    </source>
</evidence>
<evidence type="ECO:0000256" key="2">
    <source>
        <dbReference type="ARBA" id="ARBA00004651"/>
    </source>
</evidence>
<keyword evidence="12" id="KW-1133">Transmembrane helix</keyword>
<dbReference type="EMBL" id="DSYZ01000096">
    <property type="protein sequence ID" value="HGT83085.1"/>
    <property type="molecule type" value="Genomic_DNA"/>
</dbReference>
<evidence type="ECO:0000259" key="13">
    <source>
        <dbReference type="PROSITE" id="PS50885"/>
    </source>
</evidence>
<sequence>MPDLYEIAVVKALSKPEAPETVCGYYKWIEPKTNKTVDKYICQAPVNITLLVYDPVLKQPIRLSAGTAAYIDGYFQYLTQNPANPAETISSEVEKNVNAASQQVFMSMAIAFAVAIVFIAILAVFTITKVANPIVEISKIADRIAEGEIDAEVPYRERKDELGILANSIERLRRSLKVTMQSLEEALK</sequence>
<dbReference type="SMART" id="SM00304">
    <property type="entry name" value="HAMP"/>
    <property type="match status" value="1"/>
</dbReference>
<comment type="caution">
    <text evidence="14">The sequence shown here is derived from an EMBL/GenBank/DDBJ whole genome shotgun (WGS) entry which is preliminary data.</text>
</comment>
<dbReference type="GO" id="GO:0005524">
    <property type="term" value="F:ATP binding"/>
    <property type="evidence" value="ECO:0007669"/>
    <property type="project" value="UniProtKB-KW"/>
</dbReference>
<comment type="catalytic activity">
    <reaction evidence="1">
        <text>ATP + protein L-histidine = ADP + protein N-phospho-L-histidine.</text>
        <dbReference type="EC" id="2.7.13.3"/>
    </reaction>
</comment>
<evidence type="ECO:0000313" key="14">
    <source>
        <dbReference type="EMBL" id="HGT83085.1"/>
    </source>
</evidence>
<proteinExistence type="predicted"/>
<dbReference type="AlphaFoldDB" id="A0A7J3M429"/>
<keyword evidence="6" id="KW-0808">Transferase</keyword>
<evidence type="ECO:0000256" key="12">
    <source>
        <dbReference type="SAM" id="Phobius"/>
    </source>
</evidence>
<evidence type="ECO:0000256" key="4">
    <source>
        <dbReference type="ARBA" id="ARBA00022475"/>
    </source>
</evidence>
<keyword evidence="7" id="KW-0547">Nucleotide-binding</keyword>
<accession>A0A7J3M429</accession>